<sequence length="53" mass="6464">MLLIQLKCCERFVVNFYLFNRYDRYAKSLLNNLLFIEEVSIFEANLMLKKKNL</sequence>
<name>A0A0B7HI73_9FLAO</name>
<organism evidence="1 2">
    <name type="scientific">Capnocytophaga cynodegmi</name>
    <dbReference type="NCBI Taxonomy" id="28189"/>
    <lineage>
        <taxon>Bacteria</taxon>
        <taxon>Pseudomonadati</taxon>
        <taxon>Bacteroidota</taxon>
        <taxon>Flavobacteriia</taxon>
        <taxon>Flavobacteriales</taxon>
        <taxon>Flavobacteriaceae</taxon>
        <taxon>Capnocytophaga</taxon>
    </lineage>
</organism>
<proteinExistence type="predicted"/>
<dbReference type="Proteomes" id="UP000038083">
    <property type="component" value="Unassembled WGS sequence"/>
</dbReference>
<reference evidence="1 2" key="1">
    <citation type="submission" date="2015-01" db="EMBL/GenBank/DDBJ databases">
        <authorList>
            <person name="MANFREDI Pablo"/>
        </authorList>
    </citation>
    <scope>NUCLEOTIDE SEQUENCE [LARGE SCALE GENOMIC DNA]</scope>
    <source>
        <strain evidence="1 2">Ccy74</strain>
    </source>
</reference>
<evidence type="ECO:0000313" key="1">
    <source>
        <dbReference type="EMBL" id="CEN37607.1"/>
    </source>
</evidence>
<dbReference type="EMBL" id="CDOG01000018">
    <property type="protein sequence ID" value="CEN37607.1"/>
    <property type="molecule type" value="Genomic_DNA"/>
</dbReference>
<protein>
    <submittedName>
        <fullName evidence="1">Uncharacterized protein</fullName>
    </submittedName>
</protein>
<dbReference type="AlphaFoldDB" id="A0A0B7HI73"/>
<evidence type="ECO:0000313" key="2">
    <source>
        <dbReference type="Proteomes" id="UP000038083"/>
    </source>
</evidence>
<gene>
    <name evidence="1" type="ORF">CCYN74_250003</name>
</gene>
<accession>A0A0B7HI73</accession>